<comment type="subcellular location">
    <subcellularLocation>
        <location evidence="1">Endosome</location>
    </subcellularLocation>
</comment>
<evidence type="ECO:0000259" key="8">
    <source>
        <dbReference type="PROSITE" id="PS51840"/>
    </source>
</evidence>
<evidence type="ECO:0000256" key="1">
    <source>
        <dbReference type="ARBA" id="ARBA00004177"/>
    </source>
</evidence>
<dbReference type="PANTHER" id="PTHR23167:SF91">
    <property type="entry name" value="EH DOMAIN-BINDING PROTEIN 1-LIKE PROTEIN 1"/>
    <property type="match status" value="1"/>
</dbReference>
<feature type="region of interest" description="Disordered" evidence="6">
    <location>
        <begin position="413"/>
        <end position="437"/>
    </location>
</feature>
<feature type="domain" description="C2 NT-type" evidence="8">
    <location>
        <begin position="8"/>
        <end position="158"/>
    </location>
</feature>
<name>A0A3Q3RAP4_MONAL</name>
<evidence type="ECO:0000256" key="6">
    <source>
        <dbReference type="SAM" id="MobiDB-lite"/>
    </source>
</evidence>
<dbReference type="InterPro" id="IPR019448">
    <property type="entry name" value="NT-C2"/>
</dbReference>
<dbReference type="InterPro" id="IPR001715">
    <property type="entry name" value="CH_dom"/>
</dbReference>
<dbReference type="InterPro" id="IPR036872">
    <property type="entry name" value="CH_dom_sf"/>
</dbReference>
<protein>
    <recommendedName>
        <fullName evidence="12">EH domain binding protein 1 like 1</fullName>
    </recommendedName>
</protein>
<dbReference type="Gene3D" id="1.10.418.10">
    <property type="entry name" value="Calponin-like domain"/>
    <property type="match status" value="1"/>
</dbReference>
<sequence length="668" mass="76608">MTSVWKRLQRVGKKAAKFQFAASFQELMIECTHKWQPDKLRVVWIRRNRRHNTKLHSWQPGIKNPYRGLVVWQVPESLGITVTLYKVRHHVSEFEDKDWTFVIENETKGHRKVLASADINMKKYASVTPAQYDVTLKLKPLSVKVVEATLKLNISCIFLKEGKATDEDMQSLASLMSMKQSDIGNLDDFNDSDDEISEERKTSFGTGQAIHVNGKSGEGSLLKRLPKKTIIVDTSNDNKKIMKNMVSCVPSCPKLSSVPGPTLVTSSQSLLEWCQEVTQGHKGMKITNFSTSWRNGLAFCAILHHFHSEKIPNVIDFFFYILQAFDEFAKLGISRLIEPSDMVMLAVPDRLIVMTYLNQIRTYFTGQELSVLHIAKDSNESSYAVSGDLDHQEDPEATARYCAQRLQEEGLSFESNGTAGTVEKDSNTTKDMVPPPRTKRLQVAGAGGAQSPVAPPRTHVPSKSGFSHVKDADLVKKRRSQRRSNCVCIYINVPRIAASCLYIYQCTQDCSQYVLNQMEALGAEQNHIDNRADVVERKLRQLLETGKEERLIQEWFTLVNKKNALIRRQDYLQLLLEEQDLERRFELLKKELRDMMAIEEWQKTQAHKHREQLLLQELVALVNQRDELVHSIDAKERGALEEDERLERGLEQRRRKYSKQQKEKCLMQ</sequence>
<dbReference type="FunFam" id="1.10.418.10:FF:000023">
    <property type="entry name" value="EH domain-binding protein 1 isoform X1"/>
    <property type="match status" value="1"/>
</dbReference>
<feature type="coiled-coil region" evidence="5">
    <location>
        <begin position="571"/>
        <end position="598"/>
    </location>
</feature>
<organism evidence="10 11">
    <name type="scientific">Monopterus albus</name>
    <name type="common">Swamp eel</name>
    <dbReference type="NCBI Taxonomy" id="43700"/>
    <lineage>
        <taxon>Eukaryota</taxon>
        <taxon>Metazoa</taxon>
        <taxon>Chordata</taxon>
        <taxon>Craniata</taxon>
        <taxon>Vertebrata</taxon>
        <taxon>Euteleostomi</taxon>
        <taxon>Actinopterygii</taxon>
        <taxon>Neopterygii</taxon>
        <taxon>Teleostei</taxon>
        <taxon>Neoteleostei</taxon>
        <taxon>Acanthomorphata</taxon>
        <taxon>Anabantaria</taxon>
        <taxon>Synbranchiformes</taxon>
        <taxon>Synbranchidae</taxon>
        <taxon>Monopterus</taxon>
    </lineage>
</organism>
<evidence type="ECO:0000259" key="9">
    <source>
        <dbReference type="PROSITE" id="PS51848"/>
    </source>
</evidence>
<feature type="region of interest" description="Disordered" evidence="6">
    <location>
        <begin position="447"/>
        <end position="466"/>
    </location>
</feature>
<dbReference type="Pfam" id="PF12130">
    <property type="entry name" value="bMERB_dom"/>
    <property type="match status" value="1"/>
</dbReference>
<keyword evidence="4 5" id="KW-0175">Coiled coil</keyword>
<evidence type="ECO:0000256" key="4">
    <source>
        <dbReference type="ARBA" id="ARBA00023054"/>
    </source>
</evidence>
<evidence type="ECO:0000256" key="2">
    <source>
        <dbReference type="ARBA" id="ARBA00022553"/>
    </source>
</evidence>
<proteinExistence type="predicted"/>
<dbReference type="SMART" id="SM00033">
    <property type="entry name" value="CH"/>
    <property type="match status" value="1"/>
</dbReference>
<accession>A0A3Q3RAP4</accession>
<evidence type="ECO:0008006" key="12">
    <source>
        <dbReference type="Google" id="ProtNLM"/>
    </source>
</evidence>
<dbReference type="SMART" id="SM01203">
    <property type="entry name" value="DUF3585"/>
    <property type="match status" value="1"/>
</dbReference>
<dbReference type="SUPFAM" id="SSF47576">
    <property type="entry name" value="Calponin-homology domain, CH-domain"/>
    <property type="match status" value="1"/>
</dbReference>
<dbReference type="InterPro" id="IPR022735">
    <property type="entry name" value="bMERB_dom"/>
</dbReference>
<dbReference type="Proteomes" id="UP000261600">
    <property type="component" value="Unplaced"/>
</dbReference>
<feature type="domain" description="Calponin-homology (CH)" evidence="7">
    <location>
        <begin position="264"/>
        <end position="365"/>
    </location>
</feature>
<dbReference type="Pfam" id="PF00307">
    <property type="entry name" value="CH"/>
    <property type="match status" value="1"/>
</dbReference>
<dbReference type="PROSITE" id="PS51848">
    <property type="entry name" value="BMERB"/>
    <property type="match status" value="1"/>
</dbReference>
<feature type="domain" description="BMERB" evidence="9">
    <location>
        <begin position="494"/>
        <end position="648"/>
    </location>
</feature>
<keyword evidence="2" id="KW-0597">Phosphoprotein</keyword>
<dbReference type="Pfam" id="PF10358">
    <property type="entry name" value="NT-C2"/>
    <property type="match status" value="1"/>
</dbReference>
<dbReference type="PROSITE" id="PS51840">
    <property type="entry name" value="C2_NT"/>
    <property type="match status" value="1"/>
</dbReference>
<evidence type="ECO:0000259" key="7">
    <source>
        <dbReference type="PROSITE" id="PS50021"/>
    </source>
</evidence>
<keyword evidence="11" id="KW-1185">Reference proteome</keyword>
<reference evidence="10" key="1">
    <citation type="submission" date="2025-08" db="UniProtKB">
        <authorList>
            <consortium name="Ensembl"/>
        </authorList>
    </citation>
    <scope>IDENTIFICATION</scope>
</reference>
<evidence type="ECO:0000313" key="10">
    <source>
        <dbReference type="Ensembl" id="ENSMALP00000030422.1"/>
    </source>
</evidence>
<dbReference type="PROSITE" id="PS50021">
    <property type="entry name" value="CH"/>
    <property type="match status" value="1"/>
</dbReference>
<dbReference type="GO" id="GO:0005768">
    <property type="term" value="C:endosome"/>
    <property type="evidence" value="ECO:0007669"/>
    <property type="project" value="UniProtKB-SubCell"/>
</dbReference>
<dbReference type="InterPro" id="IPR050540">
    <property type="entry name" value="F-actin_Monoox_Mical"/>
</dbReference>
<keyword evidence="3" id="KW-0967">Endosome</keyword>
<dbReference type="PANTHER" id="PTHR23167">
    <property type="entry name" value="CALPONIN HOMOLOGY DOMAIN-CONTAINING PROTEIN DDB_G0272472-RELATED"/>
    <property type="match status" value="1"/>
</dbReference>
<evidence type="ECO:0000256" key="5">
    <source>
        <dbReference type="SAM" id="Coils"/>
    </source>
</evidence>
<dbReference type="Ensembl" id="ENSMALT00000030959.1">
    <property type="protein sequence ID" value="ENSMALP00000030422.1"/>
    <property type="gene ID" value="ENSMALG00000020886.1"/>
</dbReference>
<evidence type="ECO:0000313" key="11">
    <source>
        <dbReference type="Proteomes" id="UP000261600"/>
    </source>
</evidence>
<reference evidence="10" key="2">
    <citation type="submission" date="2025-09" db="UniProtKB">
        <authorList>
            <consortium name="Ensembl"/>
        </authorList>
    </citation>
    <scope>IDENTIFICATION</scope>
</reference>
<evidence type="ECO:0000256" key="3">
    <source>
        <dbReference type="ARBA" id="ARBA00022753"/>
    </source>
</evidence>
<dbReference type="AlphaFoldDB" id="A0A3Q3RAP4"/>